<name>A0A448X9S0_9PLAT</name>
<protein>
    <submittedName>
        <fullName evidence="1">Uncharacterized protein</fullName>
    </submittedName>
</protein>
<proteinExistence type="predicted"/>
<evidence type="ECO:0000313" key="2">
    <source>
        <dbReference type="Proteomes" id="UP000784294"/>
    </source>
</evidence>
<keyword evidence="2" id="KW-1185">Reference proteome</keyword>
<evidence type="ECO:0000313" key="1">
    <source>
        <dbReference type="EMBL" id="VEL31777.1"/>
    </source>
</evidence>
<dbReference type="OrthoDB" id="3174329at2759"/>
<reference evidence="1" key="1">
    <citation type="submission" date="2018-11" db="EMBL/GenBank/DDBJ databases">
        <authorList>
            <consortium name="Pathogen Informatics"/>
        </authorList>
    </citation>
    <scope>NUCLEOTIDE SEQUENCE</scope>
</reference>
<dbReference type="EMBL" id="CAAALY010126379">
    <property type="protein sequence ID" value="VEL31777.1"/>
    <property type="molecule type" value="Genomic_DNA"/>
</dbReference>
<dbReference type="Proteomes" id="UP000784294">
    <property type="component" value="Unassembled WGS sequence"/>
</dbReference>
<sequence>MLHSIEAYRQRRVIKDKAEFIAVSAGRPDPKPRLSIALGMLHYVLGNKAKVTETFRISVLVDSSFIPPIVLEILILHVISACYLLPRTLDNLPYLYSSVTSLCH</sequence>
<dbReference type="AlphaFoldDB" id="A0A448X9S0"/>
<accession>A0A448X9S0</accession>
<organism evidence="1 2">
    <name type="scientific">Protopolystoma xenopodis</name>
    <dbReference type="NCBI Taxonomy" id="117903"/>
    <lineage>
        <taxon>Eukaryota</taxon>
        <taxon>Metazoa</taxon>
        <taxon>Spiralia</taxon>
        <taxon>Lophotrochozoa</taxon>
        <taxon>Platyhelminthes</taxon>
        <taxon>Monogenea</taxon>
        <taxon>Polyopisthocotylea</taxon>
        <taxon>Polystomatidea</taxon>
        <taxon>Polystomatidae</taxon>
        <taxon>Protopolystoma</taxon>
    </lineage>
</organism>
<gene>
    <name evidence="1" type="ORF">PXEA_LOCUS25217</name>
</gene>
<comment type="caution">
    <text evidence="1">The sequence shown here is derived from an EMBL/GenBank/DDBJ whole genome shotgun (WGS) entry which is preliminary data.</text>
</comment>